<dbReference type="CDD" id="cd03010">
    <property type="entry name" value="TlpA_like_DsbE"/>
    <property type="match status" value="1"/>
</dbReference>
<dbReference type="GO" id="GO:0030288">
    <property type="term" value="C:outer membrane-bounded periplasmic space"/>
    <property type="evidence" value="ECO:0007669"/>
    <property type="project" value="InterPro"/>
</dbReference>
<dbReference type="SUPFAM" id="SSF52833">
    <property type="entry name" value="Thioredoxin-like"/>
    <property type="match status" value="1"/>
</dbReference>
<dbReference type="InterPro" id="IPR013766">
    <property type="entry name" value="Thioredoxin_domain"/>
</dbReference>
<dbReference type="PROSITE" id="PS51352">
    <property type="entry name" value="THIOREDOXIN_2"/>
    <property type="match status" value="1"/>
</dbReference>
<dbReference type="InterPro" id="IPR004799">
    <property type="entry name" value="Periplasmic_diS_OxRdtase_DsbE"/>
</dbReference>
<dbReference type="InterPro" id="IPR013740">
    <property type="entry name" value="Redoxin"/>
</dbReference>
<name>A0A2A4G0E5_9SPHN</name>
<gene>
    <name evidence="7" type="ORF">COO09_03220</name>
</gene>
<dbReference type="Proteomes" id="UP000218934">
    <property type="component" value="Unassembled WGS sequence"/>
</dbReference>
<accession>A0A2A4G0E5</accession>
<keyword evidence="5" id="KW-0676">Redox-active center</keyword>
<dbReference type="PANTHER" id="PTHR42852">
    <property type="entry name" value="THIOL:DISULFIDE INTERCHANGE PROTEIN DSBE"/>
    <property type="match status" value="1"/>
</dbReference>
<dbReference type="InterPro" id="IPR050553">
    <property type="entry name" value="Thioredoxin_ResA/DsbE_sf"/>
</dbReference>
<evidence type="ECO:0000313" key="7">
    <source>
        <dbReference type="EMBL" id="PCE43946.1"/>
    </source>
</evidence>
<dbReference type="PANTHER" id="PTHR42852:SF6">
    <property type="entry name" value="THIOL:DISULFIDE INTERCHANGE PROTEIN DSBE"/>
    <property type="match status" value="1"/>
</dbReference>
<dbReference type="GO" id="GO:0017004">
    <property type="term" value="P:cytochrome complex assembly"/>
    <property type="evidence" value="ECO:0007669"/>
    <property type="project" value="UniProtKB-KW"/>
</dbReference>
<dbReference type="Gene3D" id="3.40.30.10">
    <property type="entry name" value="Glutaredoxin"/>
    <property type="match status" value="1"/>
</dbReference>
<evidence type="ECO:0000259" key="6">
    <source>
        <dbReference type="PROSITE" id="PS51352"/>
    </source>
</evidence>
<dbReference type="InterPro" id="IPR036249">
    <property type="entry name" value="Thioredoxin-like_sf"/>
</dbReference>
<evidence type="ECO:0000256" key="5">
    <source>
        <dbReference type="ARBA" id="ARBA00023284"/>
    </source>
</evidence>
<reference evidence="7 8" key="1">
    <citation type="submission" date="2017-09" db="EMBL/GenBank/DDBJ databases">
        <title>The Catabolism of 3,6-Dichlorosalicylic acid is Initiated by the Cytochrome P450 Monooxygenase DsmABC in Rhizorhabdus dicambivorans Ndbn-20.</title>
        <authorList>
            <person name="Na L."/>
        </authorList>
    </citation>
    <scope>NUCLEOTIDE SEQUENCE [LARGE SCALE GENOMIC DNA]</scope>
    <source>
        <strain evidence="7 8">Ndbn-20m</strain>
    </source>
</reference>
<evidence type="ECO:0000313" key="8">
    <source>
        <dbReference type="Proteomes" id="UP000218934"/>
    </source>
</evidence>
<feature type="domain" description="Thioredoxin" evidence="6">
    <location>
        <begin position="35"/>
        <end position="173"/>
    </location>
</feature>
<evidence type="ECO:0000256" key="1">
    <source>
        <dbReference type="ARBA" id="ARBA00004196"/>
    </source>
</evidence>
<dbReference type="Pfam" id="PF08534">
    <property type="entry name" value="Redoxin"/>
    <property type="match status" value="1"/>
</dbReference>
<comment type="caution">
    <text evidence="7">The sequence shown here is derived from an EMBL/GenBank/DDBJ whole genome shotgun (WGS) entry which is preliminary data.</text>
</comment>
<dbReference type="KEGG" id="rdi:CMV14_20930"/>
<keyword evidence="8" id="KW-1185">Reference proteome</keyword>
<evidence type="ECO:0000256" key="3">
    <source>
        <dbReference type="ARBA" id="ARBA00022748"/>
    </source>
</evidence>
<organism evidence="7 8">
    <name type="scientific">Rhizorhabdus dicambivorans</name>
    <dbReference type="NCBI Taxonomy" id="1850238"/>
    <lineage>
        <taxon>Bacteria</taxon>
        <taxon>Pseudomonadati</taxon>
        <taxon>Pseudomonadota</taxon>
        <taxon>Alphaproteobacteria</taxon>
        <taxon>Sphingomonadales</taxon>
        <taxon>Sphingomonadaceae</taxon>
        <taxon>Rhizorhabdus</taxon>
    </lineage>
</organism>
<keyword evidence="3" id="KW-0201">Cytochrome c-type biogenesis</keyword>
<dbReference type="OrthoDB" id="9799347at2"/>
<sequence>MRRLLIWLPLGMFLVFLVVFAGGLIKPEGRVIPSKLVGKPMPAFALAPALPGKPGLSSAELANGQPHLVNVFASWCVPCIAEAPQLRQLAEAGVPVYGIAIRDRPEDLQRFIERNGDPFRAIGGDPNSSVQIALGSAGVPETFIVDGKGIIRKQHIGAINPEDVPGIMSALGDAK</sequence>
<protein>
    <submittedName>
        <fullName evidence="7">DsbE family thiol:disulfide interchange protein</fullName>
    </submittedName>
</protein>
<evidence type="ECO:0000256" key="4">
    <source>
        <dbReference type="ARBA" id="ARBA00023157"/>
    </source>
</evidence>
<comment type="subcellular location">
    <subcellularLocation>
        <location evidence="1">Cell envelope</location>
    </subcellularLocation>
</comment>
<dbReference type="NCBIfam" id="TIGR00385">
    <property type="entry name" value="dsbE"/>
    <property type="match status" value="1"/>
</dbReference>
<proteinExistence type="inferred from homology"/>
<keyword evidence="4" id="KW-1015">Disulfide bond</keyword>
<dbReference type="GO" id="GO:0015036">
    <property type="term" value="F:disulfide oxidoreductase activity"/>
    <property type="evidence" value="ECO:0007669"/>
    <property type="project" value="InterPro"/>
</dbReference>
<comment type="similarity">
    <text evidence="2">Belongs to the thioredoxin family. DsbE subfamily.</text>
</comment>
<evidence type="ECO:0000256" key="2">
    <source>
        <dbReference type="ARBA" id="ARBA00007758"/>
    </source>
</evidence>
<dbReference type="EMBL" id="NWUF01000002">
    <property type="protein sequence ID" value="PCE43946.1"/>
    <property type="molecule type" value="Genomic_DNA"/>
</dbReference>
<dbReference type="AlphaFoldDB" id="A0A2A4G0E5"/>
<dbReference type="RefSeq" id="WP_066961748.1">
    <property type="nucleotide sequence ID" value="NZ_CP023449.1"/>
</dbReference>